<sequence length="86" mass="10008">MKRRLTGKLGLSDDNLNTNFMPNQIIKVKSYQNGDKKNLCGKKLHQKQIEKLYANFFLSENNCSIDVTCIEMNMIKLCEDFTIDCR</sequence>
<organism evidence="1 2">
    <name type="scientific">Dermatophagoides pteronyssinus</name>
    <name type="common">European house dust mite</name>
    <dbReference type="NCBI Taxonomy" id="6956"/>
    <lineage>
        <taxon>Eukaryota</taxon>
        <taxon>Metazoa</taxon>
        <taxon>Ecdysozoa</taxon>
        <taxon>Arthropoda</taxon>
        <taxon>Chelicerata</taxon>
        <taxon>Arachnida</taxon>
        <taxon>Acari</taxon>
        <taxon>Acariformes</taxon>
        <taxon>Sarcoptiformes</taxon>
        <taxon>Astigmata</taxon>
        <taxon>Psoroptidia</taxon>
        <taxon>Analgoidea</taxon>
        <taxon>Pyroglyphidae</taxon>
        <taxon>Dermatophagoidinae</taxon>
        <taxon>Dermatophagoides</taxon>
    </lineage>
</organism>
<proteinExistence type="predicted"/>
<dbReference type="EMBL" id="NJHN03000060">
    <property type="protein sequence ID" value="KAH9419295.1"/>
    <property type="molecule type" value="Genomic_DNA"/>
</dbReference>
<dbReference type="Proteomes" id="UP000887458">
    <property type="component" value="Unassembled WGS sequence"/>
</dbReference>
<comment type="caution">
    <text evidence="1">The sequence shown here is derived from an EMBL/GenBank/DDBJ whole genome shotgun (WGS) entry which is preliminary data.</text>
</comment>
<evidence type="ECO:0000313" key="2">
    <source>
        <dbReference type="Proteomes" id="UP000887458"/>
    </source>
</evidence>
<reference evidence="1 2" key="2">
    <citation type="journal article" date="2022" name="Mol. Biol. Evol.">
        <title>Comparative Genomics Reveals Insights into the Divergent Evolution of Astigmatic Mites and Household Pest Adaptations.</title>
        <authorList>
            <person name="Xiong Q."/>
            <person name="Wan A.T."/>
            <person name="Liu X."/>
            <person name="Fung C.S."/>
            <person name="Xiao X."/>
            <person name="Malainual N."/>
            <person name="Hou J."/>
            <person name="Wang L."/>
            <person name="Wang M."/>
            <person name="Yang K.Y."/>
            <person name="Cui Y."/>
            <person name="Leung E.L."/>
            <person name="Nong W."/>
            <person name="Shin S.K."/>
            <person name="Au S.W."/>
            <person name="Jeong K.Y."/>
            <person name="Chew F.T."/>
            <person name="Hui J.H."/>
            <person name="Leung T.F."/>
            <person name="Tungtrongchitr A."/>
            <person name="Zhong N."/>
            <person name="Liu Z."/>
            <person name="Tsui S.K."/>
        </authorList>
    </citation>
    <scope>NUCLEOTIDE SEQUENCE [LARGE SCALE GENOMIC DNA]</scope>
    <source>
        <strain evidence="1">Derp</strain>
    </source>
</reference>
<name>A0ABQ8JA26_DERPT</name>
<keyword evidence="2" id="KW-1185">Reference proteome</keyword>
<accession>A0ABQ8JA26</accession>
<protein>
    <submittedName>
        <fullName evidence="1">Uncharacterized protein</fullName>
    </submittedName>
</protein>
<reference evidence="1 2" key="1">
    <citation type="journal article" date="2018" name="J. Allergy Clin. Immunol.">
        <title>High-quality assembly of Dermatophagoides pteronyssinus genome and transcriptome reveals a wide range of novel allergens.</title>
        <authorList>
            <person name="Liu X.Y."/>
            <person name="Yang K.Y."/>
            <person name="Wang M.Q."/>
            <person name="Kwok J.S."/>
            <person name="Zeng X."/>
            <person name="Yang Z."/>
            <person name="Xiao X.J."/>
            <person name="Lau C.P."/>
            <person name="Li Y."/>
            <person name="Huang Z.M."/>
            <person name="Ba J.G."/>
            <person name="Yim A.K."/>
            <person name="Ouyang C.Y."/>
            <person name="Ngai S.M."/>
            <person name="Chan T.F."/>
            <person name="Leung E.L."/>
            <person name="Liu L."/>
            <person name="Liu Z.G."/>
            <person name="Tsui S.K."/>
        </authorList>
    </citation>
    <scope>NUCLEOTIDE SEQUENCE [LARGE SCALE GENOMIC DNA]</scope>
    <source>
        <strain evidence="1">Derp</strain>
    </source>
</reference>
<evidence type="ECO:0000313" key="1">
    <source>
        <dbReference type="EMBL" id="KAH9419295.1"/>
    </source>
</evidence>
<gene>
    <name evidence="1" type="ORF">DERP_005802</name>
</gene>